<evidence type="ECO:0000259" key="1">
    <source>
        <dbReference type="Pfam" id="PF18925"/>
    </source>
</evidence>
<dbReference type="AlphaFoldDB" id="X0VF95"/>
<dbReference type="EMBL" id="BARS01028560">
    <property type="protein sequence ID" value="GAG09917.1"/>
    <property type="molecule type" value="Genomic_DNA"/>
</dbReference>
<gene>
    <name evidence="2" type="ORF">S01H1_44754</name>
</gene>
<evidence type="ECO:0000313" key="2">
    <source>
        <dbReference type="EMBL" id="GAG09917.1"/>
    </source>
</evidence>
<organism evidence="2">
    <name type="scientific">marine sediment metagenome</name>
    <dbReference type="NCBI Taxonomy" id="412755"/>
    <lineage>
        <taxon>unclassified sequences</taxon>
        <taxon>metagenomes</taxon>
        <taxon>ecological metagenomes</taxon>
    </lineage>
</organism>
<dbReference type="Pfam" id="PF18925">
    <property type="entry name" value="DUF5675"/>
    <property type="match status" value="1"/>
</dbReference>
<dbReference type="InterPro" id="IPR043732">
    <property type="entry name" value="DUF5675"/>
</dbReference>
<reference evidence="2" key="1">
    <citation type="journal article" date="2014" name="Front. Microbiol.">
        <title>High frequency of phylogenetically diverse reductive dehalogenase-homologous genes in deep subseafloor sedimentary metagenomes.</title>
        <authorList>
            <person name="Kawai M."/>
            <person name="Futagami T."/>
            <person name="Toyoda A."/>
            <person name="Takaki Y."/>
            <person name="Nishi S."/>
            <person name="Hori S."/>
            <person name="Arai W."/>
            <person name="Tsubouchi T."/>
            <person name="Morono Y."/>
            <person name="Uchiyama I."/>
            <person name="Ito T."/>
            <person name="Fujiyama A."/>
            <person name="Inagaki F."/>
            <person name="Takami H."/>
        </authorList>
    </citation>
    <scope>NUCLEOTIDE SEQUENCE</scope>
    <source>
        <strain evidence="2">Expedition CK06-06</strain>
    </source>
</reference>
<feature type="domain" description="DUF5675" evidence="1">
    <location>
        <begin position="4"/>
        <end position="117"/>
    </location>
</feature>
<feature type="non-terminal residue" evidence="2">
    <location>
        <position position="1"/>
    </location>
</feature>
<accession>X0VF95</accession>
<sequence>NFKLIRISHTTNATFGVLLEEDIPFCVTLERPWLGNIKSISCIPEGFYTFIRIESPKFGDTFKAENVPNRSHILFHKGNLSDDTHGCILVGEQFEPLKGENAVLASGKAFAEFKERTRENNTILLQIESHK</sequence>
<name>X0VF95_9ZZZZ</name>
<proteinExistence type="predicted"/>
<protein>
    <recommendedName>
        <fullName evidence="1">DUF5675 domain-containing protein</fullName>
    </recommendedName>
</protein>
<comment type="caution">
    <text evidence="2">The sequence shown here is derived from an EMBL/GenBank/DDBJ whole genome shotgun (WGS) entry which is preliminary data.</text>
</comment>